<sequence>MIVLKYTEDGAIARLGLNNPPLHILTNQVRQALFDAVARIEANPDVRVVIIESVNGRAFSVGSDIKEFPVDQLGGVAKIRFEQYLLDRIERLPAVTIAKLDGPALGGGAELMLACDFRIASSRTKIGFPEILLGALPAAGGMKRLLRDLGPQRAKELVLLGEPIDASRAYDIGLINKVVDPDTLEGEVIALASRLALLPASAIRQAKRVLGAGNGTDNIDTLEAEAFGALFESSDLPEGLSAFLQKRSPDFNQK</sequence>
<dbReference type="PANTHER" id="PTHR11941">
    <property type="entry name" value="ENOYL-COA HYDRATASE-RELATED"/>
    <property type="match status" value="1"/>
</dbReference>
<organism evidence="3 4">
    <name type="scientific">Pelagibacterium luteolum</name>
    <dbReference type="NCBI Taxonomy" id="440168"/>
    <lineage>
        <taxon>Bacteria</taxon>
        <taxon>Pseudomonadati</taxon>
        <taxon>Pseudomonadota</taxon>
        <taxon>Alphaproteobacteria</taxon>
        <taxon>Hyphomicrobiales</taxon>
        <taxon>Devosiaceae</taxon>
        <taxon>Pelagibacterium</taxon>
    </lineage>
</organism>
<dbReference type="Gene3D" id="3.90.226.10">
    <property type="entry name" value="2-enoyl-CoA Hydratase, Chain A, domain 1"/>
    <property type="match status" value="1"/>
</dbReference>
<dbReference type="RefSeq" id="WP_090597412.1">
    <property type="nucleotide sequence ID" value="NZ_FNCS01000009.1"/>
</dbReference>
<accession>A0A1G7XIW0</accession>
<dbReference type="InterPro" id="IPR001753">
    <property type="entry name" value="Enoyl-CoA_hydra/iso"/>
</dbReference>
<evidence type="ECO:0000313" key="4">
    <source>
        <dbReference type="Proteomes" id="UP000199495"/>
    </source>
</evidence>
<dbReference type="InterPro" id="IPR018376">
    <property type="entry name" value="Enoyl-CoA_hyd/isom_CS"/>
</dbReference>
<name>A0A1G7XIW0_9HYPH</name>
<dbReference type="EMBL" id="FNCS01000009">
    <property type="protein sequence ID" value="SDG84073.1"/>
    <property type="molecule type" value="Genomic_DNA"/>
</dbReference>
<keyword evidence="4" id="KW-1185">Reference proteome</keyword>
<reference evidence="3 4" key="1">
    <citation type="submission" date="2016-10" db="EMBL/GenBank/DDBJ databases">
        <authorList>
            <person name="de Groot N.N."/>
        </authorList>
    </citation>
    <scope>NUCLEOTIDE SEQUENCE [LARGE SCALE GENOMIC DNA]</scope>
    <source>
        <strain evidence="3 4">CGMCC 1.10267</strain>
    </source>
</reference>
<dbReference type="Proteomes" id="UP000199495">
    <property type="component" value="Unassembled WGS sequence"/>
</dbReference>
<dbReference type="SUPFAM" id="SSF52096">
    <property type="entry name" value="ClpP/crotonase"/>
    <property type="match status" value="1"/>
</dbReference>
<dbReference type="OrthoDB" id="9795727at2"/>
<dbReference type="InterPro" id="IPR029045">
    <property type="entry name" value="ClpP/crotonase-like_dom_sf"/>
</dbReference>
<dbReference type="AlphaFoldDB" id="A0A1G7XIW0"/>
<dbReference type="GO" id="GO:0003824">
    <property type="term" value="F:catalytic activity"/>
    <property type="evidence" value="ECO:0007669"/>
    <property type="project" value="InterPro"/>
</dbReference>
<dbReference type="GO" id="GO:0006635">
    <property type="term" value="P:fatty acid beta-oxidation"/>
    <property type="evidence" value="ECO:0007669"/>
    <property type="project" value="TreeGrafter"/>
</dbReference>
<dbReference type="PROSITE" id="PS00166">
    <property type="entry name" value="ENOYL_COA_HYDRATASE"/>
    <property type="match status" value="1"/>
</dbReference>
<dbReference type="STRING" id="440168.SAMN04487974_109144"/>
<evidence type="ECO:0000256" key="1">
    <source>
        <dbReference type="ARBA" id="ARBA00005254"/>
    </source>
</evidence>
<proteinExistence type="inferred from homology"/>
<evidence type="ECO:0000313" key="3">
    <source>
        <dbReference type="EMBL" id="SDG84073.1"/>
    </source>
</evidence>
<dbReference type="PANTHER" id="PTHR11941:SF54">
    <property type="entry name" value="ENOYL-COA HYDRATASE, MITOCHONDRIAL"/>
    <property type="match status" value="1"/>
</dbReference>
<evidence type="ECO:0000256" key="2">
    <source>
        <dbReference type="RuleBase" id="RU003707"/>
    </source>
</evidence>
<dbReference type="Pfam" id="PF00378">
    <property type="entry name" value="ECH_1"/>
    <property type="match status" value="1"/>
</dbReference>
<comment type="similarity">
    <text evidence="1 2">Belongs to the enoyl-CoA hydratase/isomerase family.</text>
</comment>
<gene>
    <name evidence="3" type="ORF">SAMN04487974_109144</name>
</gene>
<dbReference type="CDD" id="cd06558">
    <property type="entry name" value="crotonase-like"/>
    <property type="match status" value="1"/>
</dbReference>
<protein>
    <submittedName>
        <fullName evidence="3">Enoyl-CoA hydratase</fullName>
    </submittedName>
</protein>